<organism evidence="6 7">
    <name type="scientific">Pelodiscus sinensis</name>
    <name type="common">Chinese softshell turtle</name>
    <name type="synonym">Trionyx sinensis</name>
    <dbReference type="NCBI Taxonomy" id="13735"/>
    <lineage>
        <taxon>Eukaryota</taxon>
        <taxon>Metazoa</taxon>
        <taxon>Chordata</taxon>
        <taxon>Craniata</taxon>
        <taxon>Vertebrata</taxon>
        <taxon>Euteleostomi</taxon>
        <taxon>Archelosauria</taxon>
        <taxon>Testudinata</taxon>
        <taxon>Testudines</taxon>
        <taxon>Cryptodira</taxon>
        <taxon>Trionychia</taxon>
        <taxon>Trionychidae</taxon>
        <taxon>Pelodiscus</taxon>
    </lineage>
</organism>
<dbReference type="eggNOG" id="KOG3573">
    <property type="taxonomic scope" value="Eukaryota"/>
</dbReference>
<evidence type="ECO:0000313" key="6">
    <source>
        <dbReference type="Ensembl" id="ENSPSIP00000004512.1"/>
    </source>
</evidence>
<dbReference type="InterPro" id="IPR029030">
    <property type="entry name" value="Caspase-like_dom_sf"/>
</dbReference>
<dbReference type="Proteomes" id="UP000007267">
    <property type="component" value="Unassembled WGS sequence"/>
</dbReference>
<protein>
    <submittedName>
        <fullName evidence="6">Caspase-14-like</fullName>
    </submittedName>
</protein>
<dbReference type="SMART" id="SM01289">
    <property type="entry name" value="PYRIN"/>
    <property type="match status" value="1"/>
</dbReference>
<evidence type="ECO:0000313" key="7">
    <source>
        <dbReference type="Proteomes" id="UP000007267"/>
    </source>
</evidence>
<evidence type="ECO:0000256" key="3">
    <source>
        <dbReference type="SAM" id="MobiDB-lite"/>
    </source>
</evidence>
<reference evidence="7" key="2">
    <citation type="journal article" date="2013" name="Nat. Genet.">
        <title>The draft genomes of soft-shell turtle and green sea turtle yield insights into the development and evolution of the turtle-specific body plan.</title>
        <authorList>
            <person name="Wang Z."/>
            <person name="Pascual-Anaya J."/>
            <person name="Zadissa A."/>
            <person name="Li W."/>
            <person name="Niimura Y."/>
            <person name="Huang Z."/>
            <person name="Li C."/>
            <person name="White S."/>
            <person name="Xiong Z."/>
            <person name="Fang D."/>
            <person name="Wang B."/>
            <person name="Ming Y."/>
            <person name="Chen Y."/>
            <person name="Zheng Y."/>
            <person name="Kuraku S."/>
            <person name="Pignatelli M."/>
            <person name="Herrero J."/>
            <person name="Beal K."/>
            <person name="Nozawa M."/>
            <person name="Li Q."/>
            <person name="Wang J."/>
            <person name="Zhang H."/>
            <person name="Yu L."/>
            <person name="Shigenobu S."/>
            <person name="Wang J."/>
            <person name="Liu J."/>
            <person name="Flicek P."/>
            <person name="Searle S."/>
            <person name="Wang J."/>
            <person name="Kuratani S."/>
            <person name="Yin Y."/>
            <person name="Aken B."/>
            <person name="Zhang G."/>
            <person name="Irie N."/>
        </authorList>
    </citation>
    <scope>NUCLEOTIDE SEQUENCE [LARGE SCALE GENOMIC DNA]</scope>
    <source>
        <strain evidence="7">Daiwa-1</strain>
    </source>
</reference>
<evidence type="ECO:0000256" key="1">
    <source>
        <dbReference type="ARBA" id="ARBA00010134"/>
    </source>
</evidence>
<dbReference type="SUPFAM" id="SSF52129">
    <property type="entry name" value="Caspase-like"/>
    <property type="match status" value="1"/>
</dbReference>
<dbReference type="InterPro" id="IPR001309">
    <property type="entry name" value="Pept_C14_p20"/>
</dbReference>
<feature type="domain" description="Caspase family p10" evidence="4">
    <location>
        <begin position="300"/>
        <end position="390"/>
    </location>
</feature>
<proteinExistence type="inferred from homology"/>
<reference evidence="6" key="4">
    <citation type="submission" date="2025-09" db="UniProtKB">
        <authorList>
            <consortium name="Ensembl"/>
        </authorList>
    </citation>
    <scope>IDENTIFICATION</scope>
</reference>
<dbReference type="InterPro" id="IPR011029">
    <property type="entry name" value="DEATH-like_dom_sf"/>
</dbReference>
<dbReference type="InterPro" id="IPR033139">
    <property type="entry name" value="Caspase_cys_AS"/>
</dbReference>
<dbReference type="Ensembl" id="ENSPSIT00000004537.1">
    <property type="protein sequence ID" value="ENSPSIP00000004512.1"/>
    <property type="gene ID" value="ENSPSIG00000004228.1"/>
</dbReference>
<accession>K7F902</accession>
<feature type="region of interest" description="Disordered" evidence="3">
    <location>
        <begin position="120"/>
        <end position="150"/>
    </location>
</feature>
<comment type="similarity">
    <text evidence="1 2">Belongs to the peptidase C14A family.</text>
</comment>
<dbReference type="EMBL" id="AGCU01076595">
    <property type="status" value="NOT_ANNOTATED_CDS"/>
    <property type="molecule type" value="Genomic_DNA"/>
</dbReference>
<sequence>MPGARARAGSRAEFGGSAPPGRRRGRGREARGSGGMERQILGILKELDAKELREFKFHLRKRENDPHCPSKADLEGVQEYPALAELLAQRYPRTATEVLSETLACIPRNDLVDRIRPGKAADAVRTGHKQTTHQTNDTSFKERTEQSEQGKLDKYDMSKKRVAFMMCVKKERSGAEKDIERMNKWLCKYQFEELSQPCVDPDGKEILLALKKFRDKINQSKDEVSCCLITLMSHGRNGYIRGKDSEHVLLDDIFALFNNMQCPKLQEKPKIFIIQACRGGKKDSGVEKTDDEPEEVDDTSHFRLPTASDYFIVYSTQKDYVSLRNTEKGSRIIEAMDEVLSKDGTEWHIWDLFTKINSNLVGKTFEHNNSSVKQTLVMESTLTKALYLAP</sequence>
<dbReference type="InterPro" id="IPR004020">
    <property type="entry name" value="DAPIN"/>
</dbReference>
<dbReference type="InterPro" id="IPR015917">
    <property type="entry name" value="Pept_C14A"/>
</dbReference>
<dbReference type="GO" id="GO:0005829">
    <property type="term" value="C:cytosol"/>
    <property type="evidence" value="ECO:0007669"/>
    <property type="project" value="TreeGrafter"/>
</dbReference>
<dbReference type="PROSITE" id="PS01122">
    <property type="entry name" value="CASPASE_CYS"/>
    <property type="match status" value="1"/>
</dbReference>
<evidence type="ECO:0000256" key="2">
    <source>
        <dbReference type="RuleBase" id="RU003971"/>
    </source>
</evidence>
<dbReference type="OMA" id="HESKEAN"/>
<dbReference type="GO" id="GO:0004197">
    <property type="term" value="F:cysteine-type endopeptidase activity"/>
    <property type="evidence" value="ECO:0007669"/>
    <property type="project" value="InterPro"/>
</dbReference>
<dbReference type="AlphaFoldDB" id="K7F902"/>
<dbReference type="SMART" id="SM00115">
    <property type="entry name" value="CASc"/>
    <property type="match status" value="1"/>
</dbReference>
<dbReference type="GO" id="GO:0043525">
    <property type="term" value="P:positive regulation of neuron apoptotic process"/>
    <property type="evidence" value="ECO:0007669"/>
    <property type="project" value="TreeGrafter"/>
</dbReference>
<dbReference type="PROSITE" id="PS50208">
    <property type="entry name" value="CASPASE_P20"/>
    <property type="match status" value="1"/>
</dbReference>
<dbReference type="EMBL" id="AGCU01076594">
    <property type="status" value="NOT_ANNOTATED_CDS"/>
    <property type="molecule type" value="Genomic_DNA"/>
</dbReference>
<dbReference type="SUPFAM" id="SSF47986">
    <property type="entry name" value="DEATH domain"/>
    <property type="match status" value="1"/>
</dbReference>
<dbReference type="FunFam" id="3.40.50.1460:FF:000019">
    <property type="entry name" value="caspase-14-like"/>
    <property type="match status" value="1"/>
</dbReference>
<dbReference type="PANTHER" id="PTHR10454:SF155">
    <property type="entry name" value="CASPASE-14-LIKE"/>
    <property type="match status" value="1"/>
</dbReference>
<dbReference type="PROSITE" id="PS50207">
    <property type="entry name" value="CASPASE_P10"/>
    <property type="match status" value="1"/>
</dbReference>
<dbReference type="InterPro" id="IPR011600">
    <property type="entry name" value="Pept_C14_caspase"/>
</dbReference>
<dbReference type="Pfam" id="PF00656">
    <property type="entry name" value="Peptidase_C14"/>
    <property type="match status" value="1"/>
</dbReference>
<feature type="domain" description="Caspase family p20" evidence="5">
    <location>
        <begin position="200"/>
        <end position="281"/>
    </location>
</feature>
<feature type="compositionally biased region" description="Basic and acidic residues" evidence="3">
    <location>
        <begin position="139"/>
        <end position="150"/>
    </location>
</feature>
<dbReference type="GO" id="GO:0006508">
    <property type="term" value="P:proteolysis"/>
    <property type="evidence" value="ECO:0007669"/>
    <property type="project" value="InterPro"/>
</dbReference>
<dbReference type="InterPro" id="IPR002138">
    <property type="entry name" value="Pept_C14_p10"/>
</dbReference>
<dbReference type="STRING" id="13735.ENSPSIP00000004512"/>
<reference evidence="6" key="3">
    <citation type="submission" date="2025-08" db="UniProtKB">
        <authorList>
            <consortium name="Ensembl"/>
        </authorList>
    </citation>
    <scope>IDENTIFICATION</scope>
</reference>
<dbReference type="Gene3D" id="1.10.533.10">
    <property type="entry name" value="Death Domain, Fas"/>
    <property type="match status" value="1"/>
</dbReference>
<keyword evidence="7" id="KW-1185">Reference proteome</keyword>
<dbReference type="GeneTree" id="ENSGT00940000164532"/>
<evidence type="ECO:0000259" key="4">
    <source>
        <dbReference type="PROSITE" id="PS50207"/>
    </source>
</evidence>
<dbReference type="Gene3D" id="3.40.50.1460">
    <property type="match status" value="1"/>
</dbReference>
<evidence type="ECO:0000259" key="5">
    <source>
        <dbReference type="PROSITE" id="PS50208"/>
    </source>
</evidence>
<dbReference type="InterPro" id="IPR002398">
    <property type="entry name" value="Pept_C14"/>
</dbReference>
<feature type="region of interest" description="Disordered" evidence="3">
    <location>
        <begin position="1"/>
        <end position="37"/>
    </location>
</feature>
<name>K7F902_PELSI</name>
<dbReference type="Pfam" id="PF02758">
    <property type="entry name" value="PYRIN"/>
    <property type="match status" value="1"/>
</dbReference>
<reference evidence="7" key="1">
    <citation type="submission" date="2011-10" db="EMBL/GenBank/DDBJ databases">
        <authorList>
            <consortium name="Soft-shell Turtle Genome Consortium"/>
        </authorList>
    </citation>
    <scope>NUCLEOTIDE SEQUENCE [LARGE SCALE GENOMIC DNA]</scope>
    <source>
        <strain evidence="7">Daiwa-1</strain>
    </source>
</reference>
<dbReference type="PANTHER" id="PTHR10454">
    <property type="entry name" value="CASPASE"/>
    <property type="match status" value="1"/>
</dbReference>